<evidence type="ECO:0000256" key="4">
    <source>
        <dbReference type="ARBA" id="ARBA00022927"/>
    </source>
</evidence>
<keyword evidence="7" id="KW-1185">Reference proteome</keyword>
<dbReference type="OrthoDB" id="542917at2759"/>
<keyword evidence="3" id="KW-0677">Repeat</keyword>
<dbReference type="GO" id="GO:0090110">
    <property type="term" value="P:COPII-coated vesicle cargo loading"/>
    <property type="evidence" value="ECO:0007669"/>
    <property type="project" value="TreeGrafter"/>
</dbReference>
<evidence type="ECO:0008006" key="8">
    <source>
        <dbReference type="Google" id="ProtNLM"/>
    </source>
</evidence>
<evidence type="ECO:0000256" key="3">
    <source>
        <dbReference type="ARBA" id="ARBA00022737"/>
    </source>
</evidence>
<dbReference type="PANTHER" id="PTHR13923:SF11">
    <property type="entry name" value="SECRETORY 31, ISOFORM D"/>
    <property type="match status" value="1"/>
</dbReference>
<dbReference type="GO" id="GO:0070971">
    <property type="term" value="C:endoplasmic reticulum exit site"/>
    <property type="evidence" value="ECO:0007669"/>
    <property type="project" value="TreeGrafter"/>
</dbReference>
<dbReference type="InterPro" id="IPR015943">
    <property type="entry name" value="WD40/YVTN_repeat-like_dom_sf"/>
</dbReference>
<keyword evidence="2" id="KW-0853">WD repeat</keyword>
<reference evidence="6 7" key="1">
    <citation type="submission" date="2019-07" db="EMBL/GenBank/DDBJ databases">
        <title>Annotation for the trematode Paragonimus westermani.</title>
        <authorList>
            <person name="Choi Y.-J."/>
        </authorList>
    </citation>
    <scope>NUCLEOTIDE SEQUENCE [LARGE SCALE GENOMIC DNA]</scope>
    <source>
        <strain evidence="6">180907_Pwestermani</strain>
    </source>
</reference>
<dbReference type="GO" id="GO:0030127">
    <property type="term" value="C:COPII vesicle coat"/>
    <property type="evidence" value="ECO:0007669"/>
    <property type="project" value="TreeGrafter"/>
</dbReference>
<evidence type="ECO:0000256" key="5">
    <source>
        <dbReference type="SAM" id="MobiDB-lite"/>
    </source>
</evidence>
<dbReference type="InterPro" id="IPR040251">
    <property type="entry name" value="SEC31-like"/>
</dbReference>
<dbReference type="GO" id="GO:0015031">
    <property type="term" value="P:protein transport"/>
    <property type="evidence" value="ECO:0007669"/>
    <property type="project" value="UniProtKB-KW"/>
</dbReference>
<keyword evidence="1" id="KW-0813">Transport</keyword>
<comment type="caution">
    <text evidence="6">The sequence shown here is derived from an EMBL/GenBank/DDBJ whole genome shotgun (WGS) entry which is preliminary data.</text>
</comment>
<name>A0A8T0DAM4_9TREM</name>
<dbReference type="EMBL" id="JTDF01010067">
    <property type="protein sequence ID" value="KAF8563994.1"/>
    <property type="molecule type" value="Genomic_DNA"/>
</dbReference>
<feature type="region of interest" description="Disordered" evidence="5">
    <location>
        <begin position="475"/>
        <end position="501"/>
    </location>
</feature>
<gene>
    <name evidence="6" type="ORF">P879_09088</name>
</gene>
<sequence length="714" mass="76588">MKVKELERFCCTAWSPASCDRICMAAVTAEEEDSDSAMIAADTQLAPTLELFQLNLQDPSLDMQPTLTVEVKHRSTSLCWTAPTSGAELGLLICGTALGGLTLYNPDQLFATVTGEQQPNDTGCPSSFVYADRERIHTGVVRDLDSNRFQVNLFASVADEAEILIWDVEKMDQPMSPGNKVQPIEPISTVAWNPRVQHILATAAAGHCTIWDLRRSDPVVHLTKAMCQFEPHLMAWSPDVATRLCLADPAHPSADVQLWDLRYPKHALALLARWPPSSSGPLGQAALGNAGNINAIAWSPSAFSPTGSRAGKFAKQLNDSDLVAVYLTASGALPTPEGGCGTGLEPTSADFLVIWSVEEALRSVQTDSATVPTSRQPLFVGRLEDGGSEIPQTAASLNGIPSNASVHWLPTQPGLLSVTQLDGWISVINLCAGVDPTISVRSGRTLQAAQSAHISRSRHASHKVAEAFGEEVDLSSNSTPALSRSHGESVTQATTNGQATDGAHLDWDYGMDTKTHSRRFKSLPHLPQPLPRLRLAPRWMKIPCGANFAFGGCLVSFSLNRELASGCARSPPNQSHTALSSSNDVVSGVSSTLSRSPSGIDQVSTVQLQWVDATDVQPISGLVAASPSHANTTELVHAMIDWLYKAVSHSSAELADVCDQLRQVCRPLSVRLSSGRRISPWVVLQVCDALFFGCPNCHFSLLSSCLPGSIGYWL</sequence>
<protein>
    <recommendedName>
        <fullName evidence="8">Protein transport protein Sec31A</fullName>
    </recommendedName>
</protein>
<feature type="compositionally biased region" description="Polar residues" evidence="5">
    <location>
        <begin position="475"/>
        <end position="499"/>
    </location>
</feature>
<dbReference type="InterPro" id="IPR036322">
    <property type="entry name" value="WD40_repeat_dom_sf"/>
</dbReference>
<dbReference type="AlphaFoldDB" id="A0A8T0DAM4"/>
<organism evidence="6 7">
    <name type="scientific">Paragonimus westermani</name>
    <dbReference type="NCBI Taxonomy" id="34504"/>
    <lineage>
        <taxon>Eukaryota</taxon>
        <taxon>Metazoa</taxon>
        <taxon>Spiralia</taxon>
        <taxon>Lophotrochozoa</taxon>
        <taxon>Platyhelminthes</taxon>
        <taxon>Trematoda</taxon>
        <taxon>Digenea</taxon>
        <taxon>Plagiorchiida</taxon>
        <taxon>Troglotremata</taxon>
        <taxon>Troglotrematidae</taxon>
        <taxon>Paragonimus</taxon>
    </lineage>
</organism>
<keyword evidence="4" id="KW-0653">Protein transport</keyword>
<dbReference type="GO" id="GO:0005198">
    <property type="term" value="F:structural molecule activity"/>
    <property type="evidence" value="ECO:0007669"/>
    <property type="project" value="TreeGrafter"/>
</dbReference>
<evidence type="ECO:0000256" key="1">
    <source>
        <dbReference type="ARBA" id="ARBA00022448"/>
    </source>
</evidence>
<evidence type="ECO:0000313" key="7">
    <source>
        <dbReference type="Proteomes" id="UP000699462"/>
    </source>
</evidence>
<proteinExistence type="predicted"/>
<dbReference type="GO" id="GO:0007029">
    <property type="term" value="P:endoplasmic reticulum organization"/>
    <property type="evidence" value="ECO:0007669"/>
    <property type="project" value="TreeGrafter"/>
</dbReference>
<dbReference type="SUPFAM" id="SSF50978">
    <property type="entry name" value="WD40 repeat-like"/>
    <property type="match status" value="1"/>
</dbReference>
<dbReference type="Gene3D" id="2.130.10.10">
    <property type="entry name" value="YVTN repeat-like/Quinoprotein amine dehydrogenase"/>
    <property type="match status" value="1"/>
</dbReference>
<dbReference type="Gene3D" id="1.25.40.1030">
    <property type="match status" value="1"/>
</dbReference>
<dbReference type="Proteomes" id="UP000699462">
    <property type="component" value="Unassembled WGS sequence"/>
</dbReference>
<accession>A0A8T0DAM4</accession>
<evidence type="ECO:0000313" key="6">
    <source>
        <dbReference type="EMBL" id="KAF8563994.1"/>
    </source>
</evidence>
<evidence type="ECO:0000256" key="2">
    <source>
        <dbReference type="ARBA" id="ARBA00022574"/>
    </source>
</evidence>
<dbReference type="PANTHER" id="PTHR13923">
    <property type="entry name" value="SEC31-RELATED PROTEIN"/>
    <property type="match status" value="1"/>
</dbReference>